<evidence type="ECO:0000256" key="6">
    <source>
        <dbReference type="RuleBase" id="RU003376"/>
    </source>
</evidence>
<gene>
    <name evidence="9" type="ORF">HC757_02020</name>
</gene>
<dbReference type="EMBL" id="JAAXYH010000001">
    <property type="protein sequence ID" value="NMH63955.1"/>
    <property type="molecule type" value="Genomic_DNA"/>
</dbReference>
<keyword evidence="5 7" id="KW-0472">Membrane</keyword>
<comment type="caution">
    <text evidence="9">The sequence shown here is derived from an EMBL/GenBank/DDBJ whole genome shotgun (WGS) entry which is preliminary data.</text>
</comment>
<evidence type="ECO:0000313" key="10">
    <source>
        <dbReference type="Proteomes" id="UP000737113"/>
    </source>
</evidence>
<feature type="transmembrane region" description="Helical" evidence="7">
    <location>
        <begin position="39"/>
        <end position="61"/>
    </location>
</feature>
<dbReference type="GO" id="GO:0004129">
    <property type="term" value="F:cytochrome-c oxidase activity"/>
    <property type="evidence" value="ECO:0007669"/>
    <property type="project" value="InterPro"/>
</dbReference>
<dbReference type="Gene3D" id="1.20.120.80">
    <property type="entry name" value="Cytochrome c oxidase, subunit III, four-helix bundle"/>
    <property type="match status" value="1"/>
</dbReference>
<proteinExistence type="inferred from homology"/>
<feature type="transmembrane region" description="Helical" evidence="7">
    <location>
        <begin position="81"/>
        <end position="98"/>
    </location>
</feature>
<evidence type="ECO:0000256" key="3">
    <source>
        <dbReference type="ARBA" id="ARBA00022692"/>
    </source>
</evidence>
<reference evidence="9" key="1">
    <citation type="submission" date="2020-04" db="EMBL/GenBank/DDBJ databases">
        <title>Description of Shewanella salipaludis sp. nov., isolated from a salt marsh.</title>
        <authorList>
            <person name="Park S."/>
            <person name="Yoon J.-H."/>
        </authorList>
    </citation>
    <scope>NUCLEOTIDE SEQUENCE</scope>
    <source>
        <strain evidence="9">SHSM-M6</strain>
    </source>
</reference>
<dbReference type="SUPFAM" id="SSF81452">
    <property type="entry name" value="Cytochrome c oxidase subunit III-like"/>
    <property type="match status" value="1"/>
</dbReference>
<dbReference type="Proteomes" id="UP000737113">
    <property type="component" value="Unassembled WGS sequence"/>
</dbReference>
<comment type="similarity">
    <text evidence="2 6">Belongs to the cytochrome c oxidase subunit 3 family.</text>
</comment>
<dbReference type="Pfam" id="PF00510">
    <property type="entry name" value="COX3"/>
    <property type="match status" value="1"/>
</dbReference>
<dbReference type="GO" id="GO:0005886">
    <property type="term" value="C:plasma membrane"/>
    <property type="evidence" value="ECO:0007669"/>
    <property type="project" value="UniProtKB-SubCell"/>
</dbReference>
<evidence type="ECO:0000256" key="1">
    <source>
        <dbReference type="ARBA" id="ARBA00004141"/>
    </source>
</evidence>
<dbReference type="InterPro" id="IPR013833">
    <property type="entry name" value="Cyt_c_oxidase_su3_a-hlx"/>
</dbReference>
<dbReference type="PROSITE" id="PS50253">
    <property type="entry name" value="COX3"/>
    <property type="match status" value="1"/>
</dbReference>
<dbReference type="GO" id="GO:0019646">
    <property type="term" value="P:aerobic electron transport chain"/>
    <property type="evidence" value="ECO:0007669"/>
    <property type="project" value="InterPro"/>
</dbReference>
<feature type="domain" description="Heme-copper oxidase subunit III family profile" evidence="8">
    <location>
        <begin position="1"/>
        <end position="215"/>
    </location>
</feature>
<keyword evidence="10" id="KW-1185">Reference proteome</keyword>
<sequence>MNLLHKLTEKPWLAQPEGAELALAEDTSLRFPARTALKFFIAIVSVLFFLFSITFLSRSQFPNFQALAGEPWLPLSHPSQLWFNSGLLLLASVGLELAKRQAARQRVNGLVLALGFAVICSIGFVIGQYLVWLQLSGMGFTISANPANSYFYLLTAVHALHLLGGLLALARLIYLFGERPNLASLQQNLSLCALYWHYLLLLWLFLFTLLAAPADAYRAIAAFCGL</sequence>
<dbReference type="RefSeq" id="WP_169562596.1">
    <property type="nucleotide sequence ID" value="NZ_JAAXYH010000001.1"/>
</dbReference>
<organism evidence="9 10">
    <name type="scientific">Shewanella salipaludis</name>
    <dbReference type="NCBI Taxonomy" id="2723052"/>
    <lineage>
        <taxon>Bacteria</taxon>
        <taxon>Pseudomonadati</taxon>
        <taxon>Pseudomonadota</taxon>
        <taxon>Gammaproteobacteria</taxon>
        <taxon>Alteromonadales</taxon>
        <taxon>Shewanellaceae</taxon>
        <taxon>Shewanella</taxon>
    </lineage>
</organism>
<dbReference type="InterPro" id="IPR000298">
    <property type="entry name" value="Cyt_c_oxidase-like_su3"/>
</dbReference>
<protein>
    <submittedName>
        <fullName evidence="9">Cytochrome c oxidase subunit III</fullName>
    </submittedName>
</protein>
<feature type="transmembrane region" description="Helical" evidence="7">
    <location>
        <begin position="189"/>
        <end position="212"/>
    </location>
</feature>
<dbReference type="AlphaFoldDB" id="A0A972FPW9"/>
<dbReference type="InterPro" id="IPR024791">
    <property type="entry name" value="Cyt_c/ubiquinol_Oxase_su3"/>
</dbReference>
<name>A0A972FPW9_9GAMM</name>
<evidence type="ECO:0000256" key="5">
    <source>
        <dbReference type="ARBA" id="ARBA00023136"/>
    </source>
</evidence>
<keyword evidence="3 6" id="KW-0812">Transmembrane</keyword>
<evidence type="ECO:0000256" key="4">
    <source>
        <dbReference type="ARBA" id="ARBA00022989"/>
    </source>
</evidence>
<keyword evidence="4 7" id="KW-1133">Transmembrane helix</keyword>
<dbReference type="PANTHER" id="PTHR11403">
    <property type="entry name" value="CYTOCHROME C OXIDASE SUBUNIT III"/>
    <property type="match status" value="1"/>
</dbReference>
<comment type="subcellular location">
    <subcellularLocation>
        <location evidence="6">Cell membrane</location>
        <topology evidence="6">Multi-pass membrane protein</topology>
    </subcellularLocation>
    <subcellularLocation>
        <location evidence="1">Membrane</location>
        <topology evidence="1">Multi-pass membrane protein</topology>
    </subcellularLocation>
</comment>
<dbReference type="PANTHER" id="PTHR11403:SF10">
    <property type="entry name" value="CYTOCHROME C OXIDASE"/>
    <property type="match status" value="1"/>
</dbReference>
<feature type="transmembrane region" description="Helical" evidence="7">
    <location>
        <begin position="110"/>
        <end position="131"/>
    </location>
</feature>
<evidence type="ECO:0000256" key="2">
    <source>
        <dbReference type="ARBA" id="ARBA00010581"/>
    </source>
</evidence>
<feature type="transmembrane region" description="Helical" evidence="7">
    <location>
        <begin position="151"/>
        <end position="177"/>
    </location>
</feature>
<evidence type="ECO:0000259" key="8">
    <source>
        <dbReference type="PROSITE" id="PS50253"/>
    </source>
</evidence>
<accession>A0A972FPW9</accession>
<evidence type="ECO:0000313" key="9">
    <source>
        <dbReference type="EMBL" id="NMH63955.1"/>
    </source>
</evidence>
<dbReference type="InterPro" id="IPR035973">
    <property type="entry name" value="Cyt_c_oxidase_su3-like_sf"/>
</dbReference>
<evidence type="ECO:0000256" key="7">
    <source>
        <dbReference type="SAM" id="Phobius"/>
    </source>
</evidence>